<dbReference type="EMBL" id="AJWJ01000161">
    <property type="protein sequence ID" value="KAF2074170.1"/>
    <property type="molecule type" value="Genomic_DNA"/>
</dbReference>
<dbReference type="PANTHER" id="PTHR31378">
    <property type="entry name" value="EGF-LIKE DOMAIN-CONTAINING PROTEIN-RELATED-RELATED"/>
    <property type="match status" value="1"/>
</dbReference>
<sequence>MTIKSPLDHTIGNLTLNSFTEFRVPPYWGYFLDTTLTPTGQFPPINLNLVPLYGASVSSLKFLVKDASISPRQITYNKETRPFLRDIPPSYTISINNRLFFFTRTTTLLYRANIFNICTTKKYRFPIVFDASTKDLSYLVLTPAQTPIFASRVVTIIDDNPPTLDSLEIMVLNQTHSVVRLGASDDVSGVFMIDINNLLSETPVTKYHLVSGTKLNGVYEIIVPWKKSWPAQIQVYDYAGLSKFYANEQLNLMFDLDLQQSKSYHIGDITSLYLSKNQVDVTLSGVDVVLYANLSQTQQQRDLYSSIALTVALTKSTTLVLGVYNERSQLYEFPFKVPAKTLPAQVRYFLTINMQPFSVESDLLIGKFGAQARLNVINTGVIDTTFPIVTKVDQVPGQDQPLVWDLEFYDVSGVKKVIIGISSEYDFKGKNITLDGGGQTTFRYNLTYELDPSTCRAMNYWISYVYTEDLLGNIGESVRYSNIDFHPFYKFDDSTFDIISVGSSYCSLNIAEISSPVIKSLAYTRTTNSSIQNEQVQIFFKVTDDTKISLDHLPVCFFTDSNNDLVSSVARIVNNGNSGAIVDYICDFIFPFAYGPRALLSIYGLSDIYFNYIGFPSNDLRTLTFNPVYSIPDTSSLVVIESTSSLETSSDVLYIYGRGFKIGSTIVTIQADLEKFIEVPTITTGSVLVLNNLKPAIEYKIRVTEETSRESSLVVTLKGQLPTTPSPTPVTPTPTPTSPSCKTDCGASLGYGEYCSSTIANTTIEPNPHIPSVNLTLDGENGGTTNTKSKFSSLIQLISLKELENGGNDVVSKHVFNNNQWINVPSESNDPNVKTSKYKYIINNSLNTTIYSTVQVFPQAKSITFGKQQLQMNPSTVKFTFNITSYPFSKSTNTLQFIMAASILSSEQIGCSYQEFIQDDNNSQYLKIQIDQVSLFGRFIGYGIIDGREESITNSVVNQADEIATQQTSNSQQSYIGLNIRYFQQTALLDPDFSVLIETKSASDQDNSICSSARSSKKLSVAQIAGIVIGGVVFLFILCAVIVYVLSKKSSNPIALKLRRLAKN</sequence>
<dbReference type="InterPro" id="IPR054484">
    <property type="entry name" value="ComC_SSD"/>
</dbReference>
<feature type="domain" description="DUF7034" evidence="4">
    <location>
        <begin position="516"/>
        <end position="630"/>
    </location>
</feature>
<dbReference type="Pfam" id="PF23033">
    <property type="entry name" value="DUF7034"/>
    <property type="match status" value="1"/>
</dbReference>
<evidence type="ECO:0000313" key="6">
    <source>
        <dbReference type="EMBL" id="KAF2074170.1"/>
    </source>
</evidence>
<comment type="caution">
    <text evidence="6">The sequence shown here is derived from an EMBL/GenBank/DDBJ whole genome shotgun (WGS) entry which is preliminary data.</text>
</comment>
<name>A0A8J4PV58_9MYCE</name>
<evidence type="ECO:0000256" key="2">
    <source>
        <dbReference type="SAM" id="Phobius"/>
    </source>
</evidence>
<evidence type="ECO:0000259" key="5">
    <source>
        <dbReference type="Pfam" id="PF24893"/>
    </source>
</evidence>
<dbReference type="Pfam" id="PF22933">
    <property type="entry name" value="ComC_SSD"/>
    <property type="match status" value="1"/>
</dbReference>
<proteinExistence type="predicted"/>
<dbReference type="InterPro" id="IPR055462">
    <property type="entry name" value="DUF7034"/>
</dbReference>
<protein>
    <recommendedName>
        <fullName evidence="8">IPT/TIG domain-containing protein</fullName>
    </recommendedName>
</protein>
<keyword evidence="2" id="KW-0812">Transmembrane</keyword>
<feature type="domain" description="ComC supersandwich" evidence="3">
    <location>
        <begin position="774"/>
        <end position="996"/>
    </location>
</feature>
<feature type="domain" description="DUF7743" evidence="5">
    <location>
        <begin position="156"/>
        <end position="270"/>
    </location>
</feature>
<evidence type="ECO:0000259" key="3">
    <source>
        <dbReference type="Pfam" id="PF22933"/>
    </source>
</evidence>
<keyword evidence="2" id="KW-0472">Membrane</keyword>
<keyword evidence="2" id="KW-1133">Transmembrane helix</keyword>
<dbReference type="Pfam" id="PF24893">
    <property type="entry name" value="DUF7743"/>
    <property type="match status" value="1"/>
</dbReference>
<evidence type="ECO:0008006" key="8">
    <source>
        <dbReference type="Google" id="ProtNLM"/>
    </source>
</evidence>
<feature type="region of interest" description="Disordered" evidence="1">
    <location>
        <begin position="717"/>
        <end position="740"/>
    </location>
</feature>
<organism evidence="6 7">
    <name type="scientific">Polysphondylium violaceum</name>
    <dbReference type="NCBI Taxonomy" id="133409"/>
    <lineage>
        <taxon>Eukaryota</taxon>
        <taxon>Amoebozoa</taxon>
        <taxon>Evosea</taxon>
        <taxon>Eumycetozoa</taxon>
        <taxon>Dictyostelia</taxon>
        <taxon>Dictyosteliales</taxon>
        <taxon>Dictyosteliaceae</taxon>
        <taxon>Polysphondylium</taxon>
    </lineage>
</organism>
<feature type="compositionally biased region" description="Pro residues" evidence="1">
    <location>
        <begin position="724"/>
        <end position="737"/>
    </location>
</feature>
<gene>
    <name evidence="6" type="ORF">CYY_004515</name>
</gene>
<accession>A0A8J4PV58</accession>
<dbReference type="AlphaFoldDB" id="A0A8J4PV58"/>
<feature type="transmembrane region" description="Helical" evidence="2">
    <location>
        <begin position="1024"/>
        <end position="1047"/>
    </location>
</feature>
<evidence type="ECO:0000256" key="1">
    <source>
        <dbReference type="SAM" id="MobiDB-lite"/>
    </source>
</evidence>
<dbReference type="InterPro" id="IPR056645">
    <property type="entry name" value="DUF7743"/>
</dbReference>
<evidence type="ECO:0000259" key="4">
    <source>
        <dbReference type="Pfam" id="PF23033"/>
    </source>
</evidence>
<reference evidence="6" key="1">
    <citation type="submission" date="2020-01" db="EMBL/GenBank/DDBJ databases">
        <title>Development of genomics and gene disruption for Polysphondylium violaceum indicates a role for the polyketide synthase stlB in stalk morphogenesis.</title>
        <authorList>
            <person name="Narita B."/>
            <person name="Kawabe Y."/>
            <person name="Kin K."/>
            <person name="Saito T."/>
            <person name="Gibbs R."/>
            <person name="Kuspa A."/>
            <person name="Muzny D."/>
            <person name="Queller D."/>
            <person name="Richards S."/>
            <person name="Strassman J."/>
            <person name="Sucgang R."/>
            <person name="Worley K."/>
            <person name="Schaap P."/>
        </authorList>
    </citation>
    <scope>NUCLEOTIDE SEQUENCE</scope>
    <source>
        <strain evidence="6">QSvi11</strain>
    </source>
</reference>
<dbReference type="PANTHER" id="PTHR31378:SF17">
    <property type="match status" value="1"/>
</dbReference>
<evidence type="ECO:0000313" key="7">
    <source>
        <dbReference type="Proteomes" id="UP000695562"/>
    </source>
</evidence>
<keyword evidence="7" id="KW-1185">Reference proteome</keyword>
<dbReference type="Proteomes" id="UP000695562">
    <property type="component" value="Unassembled WGS sequence"/>
</dbReference>